<evidence type="ECO:0000259" key="1">
    <source>
        <dbReference type="Pfam" id="PF09989"/>
    </source>
</evidence>
<dbReference type="Proteomes" id="UP000657006">
    <property type="component" value="Unassembled WGS sequence"/>
</dbReference>
<evidence type="ECO:0000313" key="3">
    <source>
        <dbReference type="Proteomes" id="UP000657006"/>
    </source>
</evidence>
<reference evidence="2" key="1">
    <citation type="submission" date="2020-08" db="EMBL/GenBank/DDBJ databases">
        <title>Genome public.</title>
        <authorList>
            <person name="Liu C."/>
            <person name="Sun Q."/>
        </authorList>
    </citation>
    <scope>NUCLEOTIDE SEQUENCE</scope>
    <source>
        <strain evidence="2">NSJ-32</strain>
    </source>
</reference>
<proteinExistence type="predicted"/>
<dbReference type="PANTHER" id="PTHR32329:SF2">
    <property type="entry name" value="BIFUNCTIONAL PROTEIN [INCLUDES 2-HYDROXYACYL-COA DEHYDRATASE (N-TER) AND ITS ACTIVATOR DOMAIN (C_TERM)"/>
    <property type="match status" value="1"/>
</dbReference>
<dbReference type="InterPro" id="IPR010327">
    <property type="entry name" value="FldB/FldC_alpha/beta"/>
</dbReference>
<dbReference type="InterPro" id="IPR018709">
    <property type="entry name" value="CoA_activase_DUF2229"/>
</dbReference>
<dbReference type="RefSeq" id="WP_177719121.1">
    <property type="nucleotide sequence ID" value="NZ_JACRSQ010000056.1"/>
</dbReference>
<comment type="caution">
    <text evidence="2">The sequence shown here is derived from an EMBL/GenBank/DDBJ whole genome shotgun (WGS) entry which is preliminary data.</text>
</comment>
<evidence type="ECO:0000313" key="2">
    <source>
        <dbReference type="EMBL" id="MBC8545213.1"/>
    </source>
</evidence>
<organism evidence="2 3">
    <name type="scientific">Bianquea renquensis</name>
    <dbReference type="NCBI Taxonomy" id="2763661"/>
    <lineage>
        <taxon>Bacteria</taxon>
        <taxon>Bacillati</taxon>
        <taxon>Bacillota</taxon>
        <taxon>Clostridia</taxon>
        <taxon>Eubacteriales</taxon>
        <taxon>Bianqueaceae</taxon>
        <taxon>Bianquea</taxon>
    </lineage>
</organism>
<dbReference type="Gene3D" id="3.40.50.11900">
    <property type="match status" value="1"/>
</dbReference>
<gene>
    <name evidence="2" type="ORF">H8730_16895</name>
</gene>
<accession>A0A926DTW1</accession>
<dbReference type="Pfam" id="PF06050">
    <property type="entry name" value="HGD-D"/>
    <property type="match status" value="1"/>
</dbReference>
<feature type="domain" description="DUF2229" evidence="1">
    <location>
        <begin position="4"/>
        <end position="197"/>
    </location>
</feature>
<name>A0A926DTW1_9FIRM</name>
<dbReference type="InterPro" id="IPR051805">
    <property type="entry name" value="Dehydratase_Activator_Redct"/>
</dbReference>
<sequence length="306" mass="34437">MQKTVGIPRALYYFQYGPAWRRFFQELDYPVVLSSPTDGKLIEKGAMLSVEEACLPIKILHGHVAQLCEKGVTYIFLPRLISLLKGSFTCPKIAGAPEMIQSAFTQRPILLSPSIRAGENPLTACYELGRELDRSASRVRKAWTVACENSGGPVEKRDPEALRVALLGHPYLLYDSGANMRLREKLEDQKILVCTPDEYDPEDLRERAADMTEKRIFWSTGEETVGYILALLDNEPKPDGFIFVTSFGCGVDSFILNVGQRLIQKKSQIPYLELSLDEHAGEAGFDTRIEAFIDMLERRRERGKSA</sequence>
<dbReference type="PANTHER" id="PTHR32329">
    <property type="entry name" value="BIFUNCTIONAL PROTEIN [INCLUDES 2-HYDROXYACYL-COA DEHYDRATASE (N-TER) AND ITS ACTIVATOR DOMAIN (C_TERM)-RELATED"/>
    <property type="match status" value="1"/>
</dbReference>
<dbReference type="Pfam" id="PF09989">
    <property type="entry name" value="DUF2229"/>
    <property type="match status" value="1"/>
</dbReference>
<dbReference type="AlphaFoldDB" id="A0A926DTW1"/>
<protein>
    <recommendedName>
        <fullName evidence="1">DUF2229 domain-containing protein</fullName>
    </recommendedName>
</protein>
<dbReference type="EMBL" id="JACRSQ010000056">
    <property type="protein sequence ID" value="MBC8545213.1"/>
    <property type="molecule type" value="Genomic_DNA"/>
</dbReference>
<keyword evidence="3" id="KW-1185">Reference proteome</keyword>